<proteinExistence type="predicted"/>
<accession>A0A3S9P179</accession>
<dbReference type="KEGG" id="fll:EI427_06750"/>
<feature type="domain" description="DUF1232" evidence="5">
    <location>
        <begin position="62"/>
        <end position="96"/>
    </location>
</feature>
<sequence>MNNKEIAKMLSEQVVKLGSKFSEKGFWNKVGRFAKKAGLKLSFYATTLYYTMIDEDTPNASKLLIMGALGYFIMPLDLIPDIAPGIGFTDDLAALTTAFVNVAMHIKQEHKENALFQLQKLFGNDLTLEEVEL</sequence>
<dbReference type="PIRSF" id="PIRSF031804">
    <property type="entry name" value="UCP031804"/>
    <property type="match status" value="1"/>
</dbReference>
<dbReference type="InterPro" id="IPR010652">
    <property type="entry name" value="DUF1232"/>
</dbReference>
<comment type="subcellular location">
    <subcellularLocation>
        <location evidence="1">Endomembrane system</location>
        <topology evidence="1">Multi-pass membrane protein</topology>
    </subcellularLocation>
</comment>
<organism evidence="6 7">
    <name type="scientific">Flammeovirga pectinis</name>
    <dbReference type="NCBI Taxonomy" id="2494373"/>
    <lineage>
        <taxon>Bacteria</taxon>
        <taxon>Pseudomonadati</taxon>
        <taxon>Bacteroidota</taxon>
        <taxon>Cytophagia</taxon>
        <taxon>Cytophagales</taxon>
        <taxon>Flammeovirgaceae</taxon>
        <taxon>Flammeovirga</taxon>
    </lineage>
</organism>
<evidence type="ECO:0000313" key="7">
    <source>
        <dbReference type="Proteomes" id="UP000267268"/>
    </source>
</evidence>
<evidence type="ECO:0000259" key="5">
    <source>
        <dbReference type="Pfam" id="PF06803"/>
    </source>
</evidence>
<dbReference type="EMBL" id="CP034562">
    <property type="protein sequence ID" value="AZQ61947.1"/>
    <property type="molecule type" value="Genomic_DNA"/>
</dbReference>
<keyword evidence="4" id="KW-0472">Membrane</keyword>
<dbReference type="GO" id="GO:0012505">
    <property type="term" value="C:endomembrane system"/>
    <property type="evidence" value="ECO:0007669"/>
    <property type="project" value="UniProtKB-SubCell"/>
</dbReference>
<evidence type="ECO:0000313" key="6">
    <source>
        <dbReference type="EMBL" id="AZQ61947.1"/>
    </source>
</evidence>
<gene>
    <name evidence="6" type="ORF">EI427_06750</name>
</gene>
<reference evidence="6 7" key="1">
    <citation type="submission" date="2018-12" db="EMBL/GenBank/DDBJ databases">
        <title>Flammeovirga pectinis sp. nov., isolated from the gut of the Korean scallop, Patinopecten yessoensis.</title>
        <authorList>
            <person name="Bae J.-W."/>
            <person name="Jeong Y.-S."/>
            <person name="Kang W."/>
        </authorList>
    </citation>
    <scope>NUCLEOTIDE SEQUENCE [LARGE SCALE GENOMIC DNA]</scope>
    <source>
        <strain evidence="6 7">L12M1</strain>
    </source>
</reference>
<keyword evidence="3" id="KW-1133">Transmembrane helix</keyword>
<dbReference type="OrthoDB" id="9800034at2"/>
<protein>
    <submittedName>
        <fullName evidence="6">DUF1232 domain-containing protein</fullName>
    </submittedName>
</protein>
<evidence type="ECO:0000256" key="1">
    <source>
        <dbReference type="ARBA" id="ARBA00004127"/>
    </source>
</evidence>
<name>A0A3S9P179_9BACT</name>
<evidence type="ECO:0000256" key="2">
    <source>
        <dbReference type="ARBA" id="ARBA00022692"/>
    </source>
</evidence>
<keyword evidence="2" id="KW-0812">Transmembrane</keyword>
<dbReference type="AlphaFoldDB" id="A0A3S9P179"/>
<dbReference type="Proteomes" id="UP000267268">
    <property type="component" value="Chromosome 1"/>
</dbReference>
<dbReference type="Pfam" id="PF06803">
    <property type="entry name" value="DUF1232"/>
    <property type="match status" value="1"/>
</dbReference>
<keyword evidence="7" id="KW-1185">Reference proteome</keyword>
<evidence type="ECO:0000256" key="3">
    <source>
        <dbReference type="ARBA" id="ARBA00022989"/>
    </source>
</evidence>
<evidence type="ECO:0000256" key="4">
    <source>
        <dbReference type="ARBA" id="ARBA00023136"/>
    </source>
</evidence>
<dbReference type="RefSeq" id="WP_126612980.1">
    <property type="nucleotide sequence ID" value="NZ_CP034562.1"/>
</dbReference>
<dbReference type="InterPro" id="IPR016983">
    <property type="entry name" value="UCP031804"/>
</dbReference>